<dbReference type="GO" id="GO:0005737">
    <property type="term" value="C:cytoplasm"/>
    <property type="evidence" value="ECO:0007669"/>
    <property type="project" value="UniProtKB-SubCell"/>
</dbReference>
<dbReference type="InterPro" id="IPR022687">
    <property type="entry name" value="HTH_DTXR"/>
</dbReference>
<dbReference type="GO" id="GO:0003677">
    <property type="term" value="F:DNA binding"/>
    <property type="evidence" value="ECO:0007669"/>
    <property type="project" value="UniProtKB-KW"/>
</dbReference>
<dbReference type="GO" id="GO:0046983">
    <property type="term" value="F:protein dimerization activity"/>
    <property type="evidence" value="ECO:0007669"/>
    <property type="project" value="InterPro"/>
</dbReference>
<dbReference type="PANTHER" id="PTHR33238">
    <property type="entry name" value="IRON (METAL) DEPENDENT REPRESSOR, DTXR FAMILY"/>
    <property type="match status" value="1"/>
</dbReference>
<evidence type="ECO:0000256" key="3">
    <source>
        <dbReference type="ARBA" id="ARBA00011738"/>
    </source>
</evidence>
<organism evidence="9 10">
    <name type="scientific">candidate division WOR-3 bacterium</name>
    <dbReference type="NCBI Taxonomy" id="2052148"/>
    <lineage>
        <taxon>Bacteria</taxon>
        <taxon>Bacteria division WOR-3</taxon>
    </lineage>
</organism>
<dbReference type="SMART" id="SM00529">
    <property type="entry name" value="HTH_DTXR"/>
    <property type="match status" value="1"/>
</dbReference>
<dbReference type="Gene3D" id="2.30.30.90">
    <property type="match status" value="1"/>
</dbReference>
<evidence type="ECO:0000256" key="2">
    <source>
        <dbReference type="ARBA" id="ARBA00007871"/>
    </source>
</evidence>
<dbReference type="GO" id="GO:0003700">
    <property type="term" value="F:DNA-binding transcription factor activity"/>
    <property type="evidence" value="ECO:0007669"/>
    <property type="project" value="InterPro"/>
</dbReference>
<dbReference type="InterPro" id="IPR036388">
    <property type="entry name" value="WH-like_DNA-bd_sf"/>
</dbReference>
<dbReference type="EMBL" id="QNBE01000027">
    <property type="protein sequence ID" value="RKX70803.1"/>
    <property type="molecule type" value="Genomic_DNA"/>
</dbReference>
<dbReference type="Pfam" id="PF02742">
    <property type="entry name" value="Fe_dep_repr_C"/>
    <property type="match status" value="1"/>
</dbReference>
<keyword evidence="7" id="KW-0804">Transcription</keyword>
<evidence type="ECO:0000313" key="10">
    <source>
        <dbReference type="Proteomes" id="UP000268469"/>
    </source>
</evidence>
<dbReference type="InterPro" id="IPR050536">
    <property type="entry name" value="DtxR_MntR_Metal-Reg"/>
</dbReference>
<evidence type="ECO:0000313" key="9">
    <source>
        <dbReference type="EMBL" id="RKX70803.1"/>
    </source>
</evidence>
<protein>
    <submittedName>
        <fullName evidence="9">DtxR family transcriptional regulator</fullName>
    </submittedName>
</protein>
<dbReference type="SUPFAM" id="SSF46785">
    <property type="entry name" value="Winged helix' DNA-binding domain"/>
    <property type="match status" value="1"/>
</dbReference>
<dbReference type="InterPro" id="IPR038157">
    <property type="entry name" value="FeoA_core_dom"/>
</dbReference>
<keyword evidence="5" id="KW-0805">Transcription regulation</keyword>
<dbReference type="GO" id="GO:0046914">
    <property type="term" value="F:transition metal ion binding"/>
    <property type="evidence" value="ECO:0007669"/>
    <property type="project" value="InterPro"/>
</dbReference>
<comment type="subunit">
    <text evidence="3">Homodimer.</text>
</comment>
<evidence type="ECO:0000256" key="1">
    <source>
        <dbReference type="ARBA" id="ARBA00004496"/>
    </source>
</evidence>
<evidence type="ECO:0000259" key="8">
    <source>
        <dbReference type="PROSITE" id="PS50944"/>
    </source>
</evidence>
<dbReference type="PANTHER" id="PTHR33238:SF7">
    <property type="entry name" value="IRON-DEPENDENT TRANSCRIPTIONAL REGULATOR"/>
    <property type="match status" value="1"/>
</dbReference>
<dbReference type="Pfam" id="PF04023">
    <property type="entry name" value="FeoA"/>
    <property type="match status" value="1"/>
</dbReference>
<dbReference type="AlphaFoldDB" id="A0A660SJD1"/>
<feature type="domain" description="HTH dtxR-type" evidence="8">
    <location>
        <begin position="4"/>
        <end position="65"/>
    </location>
</feature>
<dbReference type="InterPro" id="IPR036421">
    <property type="entry name" value="Fe_dep_repressor_sf"/>
</dbReference>
<dbReference type="InterPro" id="IPR036390">
    <property type="entry name" value="WH_DNA-bd_sf"/>
</dbReference>
<dbReference type="InterPro" id="IPR007167">
    <property type="entry name" value="Fe-transptr_FeoA-like"/>
</dbReference>
<comment type="caution">
    <text evidence="9">The sequence shown here is derived from an EMBL/GenBank/DDBJ whole genome shotgun (WGS) entry which is preliminary data.</text>
</comment>
<name>A0A660SJD1_UNCW3</name>
<dbReference type="Proteomes" id="UP000268469">
    <property type="component" value="Unassembled WGS sequence"/>
</dbReference>
<dbReference type="Pfam" id="PF01325">
    <property type="entry name" value="Fe_dep_repress"/>
    <property type="match status" value="1"/>
</dbReference>
<dbReference type="PROSITE" id="PS50944">
    <property type="entry name" value="HTH_DTXR"/>
    <property type="match status" value="1"/>
</dbReference>
<keyword evidence="4" id="KW-0408">Iron</keyword>
<sequence length="237" mass="26734">MMALTPSLEDYLEAIWVIGQKKRVVRIKDIVKHLGVKAASVIGAMKILADRGLVVHERYGYVDLTDKGVGIARNIYHRHKVLTKFFHEILGVDLGIATKDACKIEHYIDKKTLERIVKFIEFIETSPDGEPLWLSHFYHFLKTGRRPESCGKRWGSGGKMKQITTLNKLKVGQKGRVVKILTSEVKRRLLDMGIVPGAEIKIEKTAPLGDPVDILVKGYHLSLRKEEASAITIEVIE</sequence>
<comment type="subcellular location">
    <subcellularLocation>
        <location evidence="1">Cytoplasm</location>
    </subcellularLocation>
</comment>
<dbReference type="InterPro" id="IPR008988">
    <property type="entry name" value="Transcriptional_repressor_C"/>
</dbReference>
<proteinExistence type="inferred from homology"/>
<dbReference type="Gene3D" id="1.10.60.10">
    <property type="entry name" value="Iron dependent repressor, metal binding and dimerisation domain"/>
    <property type="match status" value="1"/>
</dbReference>
<evidence type="ECO:0000256" key="4">
    <source>
        <dbReference type="ARBA" id="ARBA00023004"/>
    </source>
</evidence>
<accession>A0A660SJD1</accession>
<dbReference type="SUPFAM" id="SSF47979">
    <property type="entry name" value="Iron-dependent repressor protein, dimerization domain"/>
    <property type="match status" value="1"/>
</dbReference>
<comment type="similarity">
    <text evidence="2">Belongs to the DtxR/MntR family.</text>
</comment>
<dbReference type="Gene3D" id="1.10.10.10">
    <property type="entry name" value="Winged helix-like DNA-binding domain superfamily/Winged helix DNA-binding domain"/>
    <property type="match status" value="1"/>
</dbReference>
<evidence type="ECO:0000256" key="7">
    <source>
        <dbReference type="ARBA" id="ARBA00023163"/>
    </source>
</evidence>
<keyword evidence="6" id="KW-0238">DNA-binding</keyword>
<dbReference type="FunFam" id="1.10.60.10:FF:000005">
    <property type="entry name" value="Transcriptional regulator MntR protein"/>
    <property type="match status" value="1"/>
</dbReference>
<dbReference type="InterPro" id="IPR001367">
    <property type="entry name" value="Fe_dep_repressor"/>
</dbReference>
<dbReference type="InterPro" id="IPR022689">
    <property type="entry name" value="Iron_dep_repressor"/>
</dbReference>
<evidence type="ECO:0000256" key="5">
    <source>
        <dbReference type="ARBA" id="ARBA00023015"/>
    </source>
</evidence>
<reference evidence="9 10" key="1">
    <citation type="submission" date="2018-06" db="EMBL/GenBank/DDBJ databases">
        <title>Extensive metabolic versatility and redundancy in microbially diverse, dynamic hydrothermal sediments.</title>
        <authorList>
            <person name="Dombrowski N."/>
            <person name="Teske A."/>
            <person name="Baker B.J."/>
        </authorList>
    </citation>
    <scope>NUCLEOTIDE SEQUENCE [LARGE SCALE GENOMIC DNA]</scope>
    <source>
        <strain evidence="9">B36_G15</strain>
    </source>
</reference>
<dbReference type="SMART" id="SM00899">
    <property type="entry name" value="FeoA"/>
    <property type="match status" value="1"/>
</dbReference>
<evidence type="ECO:0000256" key="6">
    <source>
        <dbReference type="ARBA" id="ARBA00023125"/>
    </source>
</evidence>
<gene>
    <name evidence="9" type="ORF">DRP53_03835</name>
</gene>
<dbReference type="SUPFAM" id="SSF50037">
    <property type="entry name" value="C-terminal domain of transcriptional repressors"/>
    <property type="match status" value="1"/>
</dbReference>